<feature type="transmembrane region" description="Helical" evidence="7">
    <location>
        <begin position="143"/>
        <end position="162"/>
    </location>
</feature>
<dbReference type="Pfam" id="PF19300">
    <property type="entry name" value="BPD_transp_1_N"/>
    <property type="match status" value="1"/>
</dbReference>
<keyword evidence="6 7" id="KW-0472">Membrane</keyword>
<evidence type="ECO:0000256" key="1">
    <source>
        <dbReference type="ARBA" id="ARBA00004651"/>
    </source>
</evidence>
<feature type="transmembrane region" description="Helical" evidence="7">
    <location>
        <begin position="281"/>
        <end position="304"/>
    </location>
</feature>
<dbReference type="Gene3D" id="1.10.3720.10">
    <property type="entry name" value="MetI-like"/>
    <property type="match status" value="1"/>
</dbReference>
<dbReference type="SUPFAM" id="SSF161098">
    <property type="entry name" value="MetI-like"/>
    <property type="match status" value="1"/>
</dbReference>
<keyword evidence="10" id="KW-1185">Reference proteome</keyword>
<comment type="similarity">
    <text evidence="7">Belongs to the binding-protein-dependent transport system permease family.</text>
</comment>
<dbReference type="PANTHER" id="PTHR43163:SF6">
    <property type="entry name" value="DIPEPTIDE TRANSPORT SYSTEM PERMEASE PROTEIN DPPB-RELATED"/>
    <property type="match status" value="1"/>
</dbReference>
<feature type="transmembrane region" description="Helical" evidence="7">
    <location>
        <begin position="182"/>
        <end position="200"/>
    </location>
</feature>
<dbReference type="GO" id="GO:0005886">
    <property type="term" value="C:plasma membrane"/>
    <property type="evidence" value="ECO:0007669"/>
    <property type="project" value="UniProtKB-SubCell"/>
</dbReference>
<evidence type="ECO:0000256" key="6">
    <source>
        <dbReference type="ARBA" id="ARBA00023136"/>
    </source>
</evidence>
<evidence type="ECO:0000313" key="10">
    <source>
        <dbReference type="Proteomes" id="UP000595046"/>
    </source>
</evidence>
<dbReference type="PROSITE" id="PS50928">
    <property type="entry name" value="ABC_TM1"/>
    <property type="match status" value="1"/>
</dbReference>
<keyword evidence="5 7" id="KW-1133">Transmembrane helix</keyword>
<reference evidence="10" key="1">
    <citation type="submission" date="2020-02" db="EMBL/GenBank/DDBJ databases">
        <title>Streptomyces sp. ASO4wet.</title>
        <authorList>
            <person name="Risdian C."/>
            <person name="Landwehr W."/>
            <person name="Schupp P."/>
            <person name="Wink J."/>
        </authorList>
    </citation>
    <scope>NUCLEOTIDE SEQUENCE [LARGE SCALE GENOMIC DNA]</scope>
    <source>
        <strain evidence="10">ASO4wet</strain>
    </source>
</reference>
<feature type="transmembrane region" description="Helical" evidence="7">
    <location>
        <begin position="99"/>
        <end position="122"/>
    </location>
</feature>
<evidence type="ECO:0000256" key="7">
    <source>
        <dbReference type="RuleBase" id="RU363032"/>
    </source>
</evidence>
<dbReference type="InterPro" id="IPR045621">
    <property type="entry name" value="BPD_transp_1_N"/>
</dbReference>
<feature type="domain" description="ABC transmembrane type-1" evidence="8">
    <location>
        <begin position="95"/>
        <end position="304"/>
    </location>
</feature>
<dbReference type="InterPro" id="IPR035906">
    <property type="entry name" value="MetI-like_sf"/>
</dbReference>
<keyword evidence="2 7" id="KW-0813">Transport</keyword>
<evidence type="ECO:0000259" key="8">
    <source>
        <dbReference type="PROSITE" id="PS50928"/>
    </source>
</evidence>
<keyword evidence="4 7" id="KW-0812">Transmembrane</keyword>
<protein>
    <submittedName>
        <fullName evidence="9">ABC transporter permease</fullName>
    </submittedName>
</protein>
<name>A0A7T1T3W9_9ACTN</name>
<dbReference type="Proteomes" id="UP000595046">
    <property type="component" value="Chromosome"/>
</dbReference>
<dbReference type="EMBL" id="CP048882">
    <property type="protein sequence ID" value="QPP05924.1"/>
    <property type="molecule type" value="Genomic_DNA"/>
</dbReference>
<dbReference type="GO" id="GO:0055085">
    <property type="term" value="P:transmembrane transport"/>
    <property type="evidence" value="ECO:0007669"/>
    <property type="project" value="InterPro"/>
</dbReference>
<dbReference type="InterPro" id="IPR000515">
    <property type="entry name" value="MetI-like"/>
</dbReference>
<dbReference type="KEGG" id="sbat:G4Z16_05380"/>
<proteinExistence type="inferred from homology"/>
<dbReference type="PANTHER" id="PTHR43163">
    <property type="entry name" value="DIPEPTIDE TRANSPORT SYSTEM PERMEASE PROTEIN DPPB-RELATED"/>
    <property type="match status" value="1"/>
</dbReference>
<evidence type="ECO:0000256" key="3">
    <source>
        <dbReference type="ARBA" id="ARBA00022475"/>
    </source>
</evidence>
<dbReference type="Pfam" id="PF00528">
    <property type="entry name" value="BPD_transp_1"/>
    <property type="match status" value="1"/>
</dbReference>
<comment type="subcellular location">
    <subcellularLocation>
        <location evidence="1 7">Cell membrane</location>
        <topology evidence="1 7">Multi-pass membrane protein</topology>
    </subcellularLocation>
</comment>
<dbReference type="RefSeq" id="WP_197349445.1">
    <property type="nucleotide sequence ID" value="NZ_CP048882.1"/>
</dbReference>
<accession>A0A7T1T3W9</accession>
<gene>
    <name evidence="9" type="ORF">G4Z16_05380</name>
</gene>
<dbReference type="AlphaFoldDB" id="A0A7T1T3W9"/>
<evidence type="ECO:0000256" key="5">
    <source>
        <dbReference type="ARBA" id="ARBA00022989"/>
    </source>
</evidence>
<sequence>MLRFSLLRTGHAAVVLLGVTVVVFALMHLVPGDPVRVALGTQYTQESYEALREASGLDRPLVSQYFHYVGSALTGDLGVSFRTGEPVTLVLLERLPATVSLAFAAMVVAVGIAFPLGVYAAARQGKISDTIVRIVSQLGLSVPDFWLAILFVLLFSSTLGWLPPSGYVPLTEDPLGWLSRVIMPATAVGLVSGAIITRFVRSAVLEALGSEHVRTARAKGLRHRIVMGRHVVRNAMVPVVTVIGVQAAILMGGIIVVEVVFAWPGLGRLTFDAVSARDYPVVQGAVLLVAALFLLVSLLVDLLYGRIDPRMSLR</sequence>
<evidence type="ECO:0000256" key="4">
    <source>
        <dbReference type="ARBA" id="ARBA00022692"/>
    </source>
</evidence>
<keyword evidence="3" id="KW-1003">Cell membrane</keyword>
<feature type="transmembrane region" description="Helical" evidence="7">
    <location>
        <begin position="235"/>
        <end position="261"/>
    </location>
</feature>
<feature type="transmembrane region" description="Helical" evidence="7">
    <location>
        <begin position="12"/>
        <end position="30"/>
    </location>
</feature>
<organism evidence="9 10">
    <name type="scientific">Streptomyces bathyalis</name>
    <dbReference type="NCBI Taxonomy" id="2710756"/>
    <lineage>
        <taxon>Bacteria</taxon>
        <taxon>Bacillati</taxon>
        <taxon>Actinomycetota</taxon>
        <taxon>Actinomycetes</taxon>
        <taxon>Kitasatosporales</taxon>
        <taxon>Streptomycetaceae</taxon>
        <taxon>Streptomyces</taxon>
    </lineage>
</organism>
<dbReference type="CDD" id="cd06261">
    <property type="entry name" value="TM_PBP2"/>
    <property type="match status" value="1"/>
</dbReference>
<evidence type="ECO:0000256" key="2">
    <source>
        <dbReference type="ARBA" id="ARBA00022448"/>
    </source>
</evidence>
<evidence type="ECO:0000313" key="9">
    <source>
        <dbReference type="EMBL" id="QPP05924.1"/>
    </source>
</evidence>